<evidence type="ECO:0000313" key="3">
    <source>
        <dbReference type="Proteomes" id="UP000175744"/>
    </source>
</evidence>
<evidence type="ECO:0000259" key="1">
    <source>
        <dbReference type="SMART" id="SM00481"/>
    </source>
</evidence>
<dbReference type="Proteomes" id="UP000175744">
    <property type="component" value="Unassembled WGS sequence"/>
</dbReference>
<dbReference type="PANTHER" id="PTHR42924:SF3">
    <property type="entry name" value="POLYMERASE_HISTIDINOL PHOSPHATASE N-TERMINAL DOMAIN-CONTAINING PROTEIN"/>
    <property type="match status" value="1"/>
</dbReference>
<dbReference type="InterPro" id="IPR004013">
    <property type="entry name" value="PHP_dom"/>
</dbReference>
<proteinExistence type="predicted"/>
<comment type="caution">
    <text evidence="2">The sequence shown here is derived from an EMBL/GenBank/DDBJ whole genome shotgun (WGS) entry which is preliminary data.</text>
</comment>
<dbReference type="GO" id="GO:0003887">
    <property type="term" value="F:DNA-directed DNA polymerase activity"/>
    <property type="evidence" value="ECO:0007669"/>
    <property type="project" value="UniProtKB-EC"/>
</dbReference>
<dbReference type="Gene3D" id="1.10.150.650">
    <property type="match status" value="1"/>
</dbReference>
<dbReference type="OrthoDB" id="9804333at2"/>
<dbReference type="RefSeq" id="WP_070109404.1">
    <property type="nucleotide sequence ID" value="NZ_LZFO01000004.1"/>
</dbReference>
<dbReference type="SMART" id="SM00481">
    <property type="entry name" value="POLIIIAc"/>
    <property type="match status" value="1"/>
</dbReference>
<dbReference type="STRING" id="1121290.CLAOCE_04390"/>
<dbReference type="PATRIC" id="fig|1121290.3.peg.443"/>
<reference evidence="2 3" key="1">
    <citation type="submission" date="2016-06" db="EMBL/GenBank/DDBJ databases">
        <title>Genome sequence of Clostridium acetireducens DSM 10703.</title>
        <authorList>
            <person name="Poehlein A."/>
            <person name="Fluechter S."/>
            <person name="Duerre P."/>
            <person name="Daniel R."/>
        </authorList>
    </citation>
    <scope>NUCLEOTIDE SEQUENCE [LARGE SCALE GENOMIC DNA]</scope>
    <source>
        <strain evidence="2 3">DSM 10703</strain>
    </source>
</reference>
<dbReference type="GO" id="GO:0004534">
    <property type="term" value="F:5'-3' RNA exonuclease activity"/>
    <property type="evidence" value="ECO:0007669"/>
    <property type="project" value="TreeGrafter"/>
</dbReference>
<dbReference type="Gene3D" id="3.20.20.140">
    <property type="entry name" value="Metal-dependent hydrolases"/>
    <property type="match status" value="1"/>
</dbReference>
<keyword evidence="2" id="KW-0548">Nucleotidyltransferase</keyword>
<dbReference type="Pfam" id="PF02811">
    <property type="entry name" value="PHP"/>
    <property type="match status" value="1"/>
</dbReference>
<dbReference type="InterPro" id="IPR016195">
    <property type="entry name" value="Pol/histidinol_Pase-like"/>
</dbReference>
<dbReference type="CDD" id="cd07438">
    <property type="entry name" value="PHP_HisPPase_AMP"/>
    <property type="match status" value="1"/>
</dbReference>
<accession>A0A1E8F1C3</accession>
<keyword evidence="2" id="KW-0808">Transferase</keyword>
<protein>
    <submittedName>
        <fullName evidence="2">DNA polymerase III PolC-type</fullName>
        <ecNumber evidence="2">2.7.7.7</ecNumber>
    </submittedName>
</protein>
<dbReference type="InterPro" id="IPR052018">
    <property type="entry name" value="PHP_domain"/>
</dbReference>
<keyword evidence="3" id="KW-1185">Reference proteome</keyword>
<feature type="domain" description="Polymerase/histidinol phosphatase N-terminal" evidence="1">
    <location>
        <begin position="3"/>
        <end position="68"/>
    </location>
</feature>
<gene>
    <name evidence="2" type="primary">polC_2</name>
    <name evidence="2" type="ORF">CLOACE_04390</name>
</gene>
<dbReference type="GO" id="GO:0035312">
    <property type="term" value="F:5'-3' DNA exonuclease activity"/>
    <property type="evidence" value="ECO:0007669"/>
    <property type="project" value="TreeGrafter"/>
</dbReference>
<sequence>MKLDLHIHTNISDGSFSISEVLQRSKEKAVTHIGITNHDTVCGLKEAIEFSKKMGIKVIPGIEISAYDKETKRKIHILGYNFNLKGENIRKICDPILNQRHNNSLWQIEQLIKNGYKIDVNNIFLKAKTSKVIYKKHIMEELIDKKYTDKIYSDLYRILFKNNGICARNINYADAYEAVKAIKKDGGIPVLAHPGQLKSYDFIEKLIESGLKGIEIYHISHNEEDHKKIRNLSKKYNLILTGGSDFHGKYGDNNVSIGDIESPKEFFNYLVSN</sequence>
<evidence type="ECO:0000313" key="2">
    <source>
        <dbReference type="EMBL" id="OFI07246.1"/>
    </source>
</evidence>
<dbReference type="SUPFAM" id="SSF89550">
    <property type="entry name" value="PHP domain-like"/>
    <property type="match status" value="1"/>
</dbReference>
<name>A0A1E8F1C3_9CLOT</name>
<dbReference type="EMBL" id="LZFO01000004">
    <property type="protein sequence ID" value="OFI07246.1"/>
    <property type="molecule type" value="Genomic_DNA"/>
</dbReference>
<dbReference type="EC" id="2.7.7.7" evidence="2"/>
<dbReference type="PANTHER" id="PTHR42924">
    <property type="entry name" value="EXONUCLEASE"/>
    <property type="match status" value="1"/>
</dbReference>
<dbReference type="InterPro" id="IPR003141">
    <property type="entry name" value="Pol/His_phosphatase_N"/>
</dbReference>
<dbReference type="AlphaFoldDB" id="A0A1E8F1C3"/>
<organism evidence="2 3">
    <name type="scientific">Clostridium acetireducens DSM 10703</name>
    <dbReference type="NCBI Taxonomy" id="1121290"/>
    <lineage>
        <taxon>Bacteria</taxon>
        <taxon>Bacillati</taxon>
        <taxon>Bacillota</taxon>
        <taxon>Clostridia</taxon>
        <taxon>Eubacteriales</taxon>
        <taxon>Clostridiaceae</taxon>
        <taxon>Clostridium</taxon>
    </lineage>
</organism>